<keyword evidence="2" id="KW-1185">Reference proteome</keyword>
<organism evidence="1 2">
    <name type="scientific">Alloalcanivorax profundimaris</name>
    <dbReference type="NCBI Taxonomy" id="2735259"/>
    <lineage>
        <taxon>Bacteria</taxon>
        <taxon>Pseudomonadati</taxon>
        <taxon>Pseudomonadota</taxon>
        <taxon>Gammaproteobacteria</taxon>
        <taxon>Oceanospirillales</taxon>
        <taxon>Alcanivoracaceae</taxon>
        <taxon>Alloalcanivorax</taxon>
    </lineage>
</organism>
<comment type="caution">
    <text evidence="1">The sequence shown here is derived from an EMBL/GenBank/DDBJ whole genome shotgun (WGS) entry which is preliminary data.</text>
</comment>
<name>A0ABS0AWC8_9GAMM</name>
<sequence>MHGIGKAFDITFFIVSQGGFTLGHAGSTADVAEATLGVVAELSGRKVAGLNSLREQRLIIAFPFHHTTFWRGFFEVTGPAVHLQDADFTVQIRKLRVAARVGTVLGVLTIYGNGPCQTTWLLLPNLARRWAKRFRIHNLIDQSQCAAFLNTFSQGVRGKTTDFLGPVGITSQPLISAVFQTPALHAIFTAFRRHIPIVVRTDA</sequence>
<evidence type="ECO:0000313" key="1">
    <source>
        <dbReference type="EMBL" id="MBF5057595.1"/>
    </source>
</evidence>
<dbReference type="EMBL" id="ARXX01000051">
    <property type="protein sequence ID" value="MBF5057595.1"/>
    <property type="molecule type" value="Genomic_DNA"/>
</dbReference>
<proteinExistence type="predicted"/>
<evidence type="ECO:0000313" key="2">
    <source>
        <dbReference type="Proteomes" id="UP000662703"/>
    </source>
</evidence>
<accession>A0ABS0AWC8</accession>
<gene>
    <name evidence="1" type="ORF">Y5W_02889</name>
</gene>
<dbReference type="Proteomes" id="UP000662703">
    <property type="component" value="Unassembled WGS sequence"/>
</dbReference>
<protein>
    <submittedName>
        <fullName evidence="1">Uncharacterized protein</fullName>
    </submittedName>
</protein>
<reference evidence="1 2" key="1">
    <citation type="submission" date="2012-09" db="EMBL/GenBank/DDBJ databases">
        <title>Genome Sequence of alkane-degrading Bacterium Alcanivorax sp. 521-1.</title>
        <authorList>
            <person name="Lai Q."/>
            <person name="Shao Z."/>
        </authorList>
    </citation>
    <scope>NUCLEOTIDE SEQUENCE [LARGE SCALE GENOMIC DNA]</scope>
    <source>
        <strain evidence="1 2">521-1</strain>
    </source>
</reference>